<keyword evidence="1" id="KW-0472">Membrane</keyword>
<dbReference type="EMBL" id="KY619305">
    <property type="protein sequence ID" value="AQY55274.1"/>
    <property type="molecule type" value="Genomic_DNA"/>
</dbReference>
<keyword evidence="3" id="KW-1185">Reference proteome</keyword>
<dbReference type="InterPro" id="IPR055723">
    <property type="entry name" value="DUF7299"/>
</dbReference>
<organism evidence="2">
    <name type="scientific">Escherichia phage vB_EcoS_ESCO41</name>
    <dbReference type="NCBI Taxonomy" id="2496547"/>
    <lineage>
        <taxon>Viruses</taxon>
        <taxon>Duplodnaviria</taxon>
        <taxon>Heunggongvirae</taxon>
        <taxon>Uroviricota</taxon>
        <taxon>Caudoviricetes</taxon>
        <taxon>Drexlerviridae</taxon>
        <taxon>Nouzillyvirus</taxon>
        <taxon>Nouzillyvirus ESCO41</taxon>
    </lineage>
</organism>
<sequence length="73" mass="8412">MLTFIYGFIFAFVLIISLSCSCVAKLIKRGQFAQARYDEKKKQWRVSGKFISVFNEINDIRSGRKPGAIKYVD</sequence>
<accession>A0A1U9WQZ2</accession>
<keyword evidence="1" id="KW-0812">Transmembrane</keyword>
<proteinExistence type="predicted"/>
<keyword evidence="1" id="KW-1133">Transmembrane helix</keyword>
<dbReference type="Proteomes" id="UP000222601">
    <property type="component" value="Segment"/>
</dbReference>
<evidence type="ECO:0000256" key="1">
    <source>
        <dbReference type="SAM" id="Phobius"/>
    </source>
</evidence>
<evidence type="ECO:0000313" key="3">
    <source>
        <dbReference type="Proteomes" id="UP000222601"/>
    </source>
</evidence>
<gene>
    <name evidence="2" type="ORF">ESCO41_00047</name>
</gene>
<name>A0A1U9WQZ2_9CAUD</name>
<reference evidence="2" key="1">
    <citation type="submission" date="2017-02" db="EMBL/GenBank/DDBJ databases">
        <title>Characterization of a new coliphage vB_EcoS_ESCO41.</title>
        <authorList>
            <person name="Trotereau A."/>
            <person name="Schouler C."/>
        </authorList>
    </citation>
    <scope>NUCLEOTIDE SEQUENCE [LARGE SCALE GENOMIC DNA]</scope>
</reference>
<feature type="transmembrane region" description="Helical" evidence="1">
    <location>
        <begin position="6"/>
        <end position="27"/>
    </location>
</feature>
<evidence type="ECO:0000313" key="2">
    <source>
        <dbReference type="EMBL" id="AQY55274.1"/>
    </source>
</evidence>
<dbReference type="Pfam" id="PF23973">
    <property type="entry name" value="DUF7299"/>
    <property type="match status" value="1"/>
</dbReference>
<protein>
    <submittedName>
        <fullName evidence="2">Uncharacterized protein</fullName>
    </submittedName>
</protein>